<dbReference type="InterPro" id="IPR014729">
    <property type="entry name" value="Rossmann-like_a/b/a_fold"/>
</dbReference>
<feature type="non-terminal residue" evidence="2">
    <location>
        <position position="266"/>
    </location>
</feature>
<feature type="domain" description="Arginyl-tRNA synthetase catalytic core" evidence="1">
    <location>
        <begin position="2"/>
        <end position="247"/>
    </location>
</feature>
<dbReference type="Pfam" id="PF00750">
    <property type="entry name" value="tRNA-synt_1d"/>
    <property type="match status" value="1"/>
</dbReference>
<dbReference type="InterPro" id="IPR035684">
    <property type="entry name" value="ArgRS_core"/>
</dbReference>
<name>A0A382Y5R1_9ZZZZ</name>
<evidence type="ECO:0000259" key="1">
    <source>
        <dbReference type="Pfam" id="PF00750"/>
    </source>
</evidence>
<dbReference type="GO" id="GO:0004814">
    <property type="term" value="F:arginine-tRNA ligase activity"/>
    <property type="evidence" value="ECO:0007669"/>
    <property type="project" value="InterPro"/>
</dbReference>
<dbReference type="Gene3D" id="3.40.50.620">
    <property type="entry name" value="HUPs"/>
    <property type="match status" value="1"/>
</dbReference>
<evidence type="ECO:0000313" key="2">
    <source>
        <dbReference type="EMBL" id="SVD78141.1"/>
    </source>
</evidence>
<dbReference type="PRINTS" id="PR01038">
    <property type="entry name" value="TRNASYNTHARG"/>
</dbReference>
<proteinExistence type="predicted"/>
<dbReference type="EMBL" id="UINC01172852">
    <property type="protein sequence ID" value="SVD78141.1"/>
    <property type="molecule type" value="Genomic_DNA"/>
</dbReference>
<dbReference type="AlphaFoldDB" id="A0A382Y5R1"/>
<dbReference type="GO" id="GO:0005524">
    <property type="term" value="F:ATP binding"/>
    <property type="evidence" value="ECO:0007669"/>
    <property type="project" value="InterPro"/>
</dbReference>
<gene>
    <name evidence="2" type="ORF">METZ01_LOCUS430995</name>
</gene>
<dbReference type="GO" id="GO:0006420">
    <property type="term" value="P:arginyl-tRNA aminoacylation"/>
    <property type="evidence" value="ECO:0007669"/>
    <property type="project" value="InterPro"/>
</dbReference>
<dbReference type="PANTHER" id="PTHR11956">
    <property type="entry name" value="ARGINYL-TRNA SYNTHETASE"/>
    <property type="match status" value="1"/>
</dbReference>
<accession>A0A382Y5R1</accession>
<reference evidence="2" key="1">
    <citation type="submission" date="2018-05" db="EMBL/GenBank/DDBJ databases">
        <authorList>
            <person name="Lanie J.A."/>
            <person name="Ng W.-L."/>
            <person name="Kazmierczak K.M."/>
            <person name="Andrzejewski T.M."/>
            <person name="Davidsen T.M."/>
            <person name="Wayne K.J."/>
            <person name="Tettelin H."/>
            <person name="Glass J.I."/>
            <person name="Rusch D."/>
            <person name="Podicherti R."/>
            <person name="Tsui H.-C.T."/>
            <person name="Winkler M.E."/>
        </authorList>
    </citation>
    <scope>NUCLEOTIDE SEQUENCE</scope>
</reference>
<dbReference type="InterPro" id="IPR001278">
    <property type="entry name" value="Arg-tRNA-ligase"/>
</dbReference>
<dbReference type="PANTHER" id="PTHR11956:SF5">
    <property type="entry name" value="ARGININE--TRNA LIGASE, CYTOPLASMIC"/>
    <property type="match status" value="1"/>
</dbReference>
<organism evidence="2">
    <name type="scientific">marine metagenome</name>
    <dbReference type="NCBI Taxonomy" id="408172"/>
    <lineage>
        <taxon>unclassified sequences</taxon>
        <taxon>metagenomes</taxon>
        <taxon>ecological metagenomes</taxon>
    </lineage>
</organism>
<dbReference type="SUPFAM" id="SSF52374">
    <property type="entry name" value="Nucleotidylyl transferase"/>
    <property type="match status" value="1"/>
</dbReference>
<sequence length="266" mass="30455">MSNIMKTAGFDVQKEYYVNDAGSQMSKFFESVYARWLQINNQEGIVPEDGYHGEYLIETAKTISKSIGYDQNTQENIVQVIGNEGLKITIEKIKDELADLGIEFDNWFSEKSLYENGQYKTILAILDKEGHLVVKDGAKWFTSTEFDDSRDNVVVRSSGTATYFATDIAYHYNKFKEREFALVIDIWGADHQGHIKRMKGAMQAIGIDPDNLNIITIQMVSIKNQNERIKLSTRKNQLVTLKELIDLVGKDACRYFFITRSPESQM</sequence>
<protein>
    <recommendedName>
        <fullName evidence="1">Arginyl-tRNA synthetase catalytic core domain-containing protein</fullName>
    </recommendedName>
</protein>